<dbReference type="AlphaFoldDB" id="A0A073JSN2"/>
<reference evidence="2 3" key="1">
    <citation type="submission" date="2014-06" db="EMBL/GenBank/DDBJ databases">
        <title>Draft genome sequence of Bacillus manliponensis JCM 15802 (MCCC 1A00708).</title>
        <authorList>
            <person name="Lai Q."/>
            <person name="Liu Y."/>
            <person name="Shao Z."/>
        </authorList>
    </citation>
    <scope>NUCLEOTIDE SEQUENCE [LARGE SCALE GENOMIC DNA]</scope>
    <source>
        <strain evidence="2 3">JCM 15802</strain>
    </source>
</reference>
<dbReference type="STRING" id="574376.BAMA_15635"/>
<accession>A0A073JSN2</accession>
<dbReference type="EMBL" id="JOTN01000032">
    <property type="protein sequence ID" value="KEK17320.1"/>
    <property type="molecule type" value="Genomic_DNA"/>
</dbReference>
<organism evidence="2 3">
    <name type="scientific">Bacillus manliponensis</name>
    <dbReference type="NCBI Taxonomy" id="574376"/>
    <lineage>
        <taxon>Bacteria</taxon>
        <taxon>Bacillati</taxon>
        <taxon>Bacillota</taxon>
        <taxon>Bacilli</taxon>
        <taxon>Bacillales</taxon>
        <taxon>Bacillaceae</taxon>
        <taxon>Bacillus</taxon>
        <taxon>Bacillus cereus group</taxon>
    </lineage>
</organism>
<dbReference type="Proteomes" id="UP000027822">
    <property type="component" value="Unassembled WGS sequence"/>
</dbReference>
<keyword evidence="3" id="KW-1185">Reference proteome</keyword>
<name>A0A073JSN2_9BACI</name>
<protein>
    <submittedName>
        <fullName evidence="2">Uncharacterized protein</fullName>
    </submittedName>
</protein>
<feature type="region of interest" description="Disordered" evidence="1">
    <location>
        <begin position="62"/>
        <end position="86"/>
    </location>
</feature>
<proteinExistence type="predicted"/>
<gene>
    <name evidence="2" type="ORF">BAMA_15635</name>
</gene>
<comment type="caution">
    <text evidence="2">The sequence shown here is derived from an EMBL/GenBank/DDBJ whole genome shotgun (WGS) entry which is preliminary data.</text>
</comment>
<evidence type="ECO:0000313" key="2">
    <source>
        <dbReference type="EMBL" id="KEK17320.1"/>
    </source>
</evidence>
<sequence length="110" mass="12679">MLTTSIMPQSVYETLNEKSRSKSLTNYVIELVEKQGRDQELISKLLTKLERIETTLEQMKDTPISIKTENDVPEENESKEVASQLAEGSYTSYTKVECDVDDEDDEEYDF</sequence>
<evidence type="ECO:0000256" key="1">
    <source>
        <dbReference type="SAM" id="MobiDB-lite"/>
    </source>
</evidence>
<evidence type="ECO:0000313" key="3">
    <source>
        <dbReference type="Proteomes" id="UP000027822"/>
    </source>
</evidence>